<feature type="region of interest" description="Disordered" evidence="2">
    <location>
        <begin position="1067"/>
        <end position="1110"/>
    </location>
</feature>
<feature type="compositionally biased region" description="Basic and acidic residues" evidence="2">
    <location>
        <begin position="550"/>
        <end position="569"/>
    </location>
</feature>
<reference evidence="3" key="1">
    <citation type="submission" date="2020-08" db="EMBL/GenBank/DDBJ databases">
        <title>Genome sequencing and assembly of the red palm weevil Rhynchophorus ferrugineus.</title>
        <authorList>
            <person name="Dias G.B."/>
            <person name="Bergman C.M."/>
            <person name="Manee M."/>
        </authorList>
    </citation>
    <scope>NUCLEOTIDE SEQUENCE</scope>
    <source>
        <strain evidence="3">AA-2017</strain>
        <tissue evidence="3">Whole larva</tissue>
    </source>
</reference>
<feature type="region of interest" description="Disordered" evidence="2">
    <location>
        <begin position="1207"/>
        <end position="1245"/>
    </location>
</feature>
<feature type="region of interest" description="Disordered" evidence="2">
    <location>
        <begin position="166"/>
        <end position="213"/>
    </location>
</feature>
<evidence type="ECO:0000256" key="2">
    <source>
        <dbReference type="SAM" id="MobiDB-lite"/>
    </source>
</evidence>
<dbReference type="Proteomes" id="UP000625711">
    <property type="component" value="Unassembled WGS sequence"/>
</dbReference>
<evidence type="ECO:0000256" key="1">
    <source>
        <dbReference type="SAM" id="Coils"/>
    </source>
</evidence>
<feature type="compositionally biased region" description="Low complexity" evidence="2">
    <location>
        <begin position="392"/>
        <end position="410"/>
    </location>
</feature>
<feature type="region of interest" description="Disordered" evidence="2">
    <location>
        <begin position="1265"/>
        <end position="1290"/>
    </location>
</feature>
<feature type="region of interest" description="Disordered" evidence="2">
    <location>
        <begin position="1494"/>
        <end position="1532"/>
    </location>
</feature>
<organism evidence="3 4">
    <name type="scientific">Rhynchophorus ferrugineus</name>
    <name type="common">Red palm weevil</name>
    <name type="synonym">Curculio ferrugineus</name>
    <dbReference type="NCBI Taxonomy" id="354439"/>
    <lineage>
        <taxon>Eukaryota</taxon>
        <taxon>Metazoa</taxon>
        <taxon>Ecdysozoa</taxon>
        <taxon>Arthropoda</taxon>
        <taxon>Hexapoda</taxon>
        <taxon>Insecta</taxon>
        <taxon>Pterygota</taxon>
        <taxon>Neoptera</taxon>
        <taxon>Endopterygota</taxon>
        <taxon>Coleoptera</taxon>
        <taxon>Polyphaga</taxon>
        <taxon>Cucujiformia</taxon>
        <taxon>Curculionidae</taxon>
        <taxon>Dryophthorinae</taxon>
        <taxon>Rhynchophorus</taxon>
    </lineage>
</organism>
<feature type="compositionally biased region" description="Basic and acidic residues" evidence="2">
    <location>
        <begin position="1514"/>
        <end position="1526"/>
    </location>
</feature>
<dbReference type="EMBL" id="JAACXV010000022">
    <property type="protein sequence ID" value="KAF7286742.1"/>
    <property type="molecule type" value="Genomic_DNA"/>
</dbReference>
<feature type="compositionally biased region" description="Basic and acidic residues" evidence="2">
    <location>
        <begin position="1079"/>
        <end position="1089"/>
    </location>
</feature>
<keyword evidence="1" id="KW-0175">Coiled coil</keyword>
<feature type="region of interest" description="Disordered" evidence="2">
    <location>
        <begin position="627"/>
        <end position="661"/>
    </location>
</feature>
<feature type="coiled-coil region" evidence="1">
    <location>
        <begin position="904"/>
        <end position="974"/>
    </location>
</feature>
<feature type="region of interest" description="Disordered" evidence="2">
    <location>
        <begin position="262"/>
        <end position="327"/>
    </location>
</feature>
<feature type="region of interest" description="Disordered" evidence="2">
    <location>
        <begin position="1"/>
        <end position="61"/>
    </location>
</feature>
<feature type="region of interest" description="Disordered" evidence="2">
    <location>
        <begin position="1144"/>
        <end position="1181"/>
    </location>
</feature>
<evidence type="ECO:0000313" key="3">
    <source>
        <dbReference type="EMBL" id="KAF7286742.1"/>
    </source>
</evidence>
<evidence type="ECO:0000313" key="4">
    <source>
        <dbReference type="Proteomes" id="UP000625711"/>
    </source>
</evidence>
<gene>
    <name evidence="3" type="ORF">GWI33_004365</name>
</gene>
<feature type="compositionally biased region" description="Basic and acidic residues" evidence="2">
    <location>
        <begin position="629"/>
        <end position="639"/>
    </location>
</feature>
<feature type="compositionally biased region" description="Basic and acidic residues" evidence="2">
    <location>
        <begin position="461"/>
        <end position="471"/>
    </location>
</feature>
<feature type="compositionally biased region" description="Basic and acidic residues" evidence="2">
    <location>
        <begin position="291"/>
        <end position="307"/>
    </location>
</feature>
<name>A0A834ITA9_RHYFE</name>
<feature type="compositionally biased region" description="Low complexity" evidence="2">
    <location>
        <begin position="536"/>
        <end position="549"/>
    </location>
</feature>
<feature type="compositionally biased region" description="Basic and acidic residues" evidence="2">
    <location>
        <begin position="197"/>
        <end position="213"/>
    </location>
</feature>
<keyword evidence="4" id="KW-1185">Reference proteome</keyword>
<feature type="compositionally biased region" description="Low complexity" evidence="2">
    <location>
        <begin position="275"/>
        <end position="288"/>
    </location>
</feature>
<feature type="compositionally biased region" description="Polar residues" evidence="2">
    <location>
        <begin position="504"/>
        <end position="514"/>
    </location>
</feature>
<feature type="compositionally biased region" description="Basic and acidic residues" evidence="2">
    <location>
        <begin position="517"/>
        <end position="533"/>
    </location>
</feature>
<sequence length="1546" mass="175031">MSENATSDVAKKPPKKPKLERGYKLPTPPPDPWEAVPSTCRSSQTNKSESVEDGNEKDKEKEREVLDYIELLHKRLYSRSCSTFGPAVVTEEAFDHLEKLYKLMEQMLELREQNVRFHRRIRDLEHLNNLERIHINPAAVEEEYPDLEKDTVFAEALLESILQDPKNKDLSRPKTRSSLLRRHRSVSATERPNLIEAARDEVGEKDDAMKKDKQSKVSKWTKVKAAFRWEKASNVGDTKSQDSGIHVPVNYEIARYLRVPSTSDEMGHSAGDSGAGISTPGSISSASSNDDFQRIGRTACEDARSSDEENPNQYIPHPKEYRHKSQIHKSQLRNPWAKMKDIIHHPRSSLKKKHRLSAASDDIQIDVEFCSDNEDVFESDDPISKSTHLSLSPSPNVCSTPSTSPCCSDIPPEVVERYQRVLAEDSTSDSETKSSRWVRVRRAFLTKDRNRTPKSSQSSQNKDRSDDGNIEEEIKKNYAKLQKKISLEFQDKLSEWERLKQKSPGASTPTSTGPLSDENKDPAFAKKMEEWQKIKSQSTSSRQRLSQVTRETDLPPEFKKKLEEWEKIKKTSAGPKKKLGEVPRWKSLGGPSKSSDHTVKEFPIMSEDFRKKLEEWKQIKALGGPSAFADHKKFKDKTPSPKLSRKNSSPKQSKKSKDQNKELHWFEKELGKIEKEKQRLEREKQKFIEREERLSKLRKSVLLPSKKEVLIHTPSGFHRFEGISRKFTQKLYEWEKSQGIAPEASTFALLSSSNVAPNIRPTYIKNKSTSLYHSASLTRSKSADSIAVSALNLTCPLLSGHPSSLSLNDMEELEKESLADSKASSLESTDLFLDEPEAVLVEVEDYEEETTEPLHLSCVEGQQLPVYQRQEFKPLCESETIAVPKIRRSESTQAQINYDLMEGIVKLLTELQVTEDEIRCLVENKNLDENQNKRTYKFLNELQRQSIKKLMDKLLQLQEANHAVINKMAENEEKSSQANLEALKVVSTTMIQVVDRMDKTTSARLQSSDITYPATLFENIKEIRTKIAELRRCLCCICSNNEANKHSRKSSVEHKVVKKTCSNESKCETEDSQVASSRKNSEKGGRFQKMESASGQVNISASQGAVKKRIRRQKTLQKSFMDTDDEEAEVHSVVRQHKKLTRTRSISDGNLPPIFDQNLLSPSTPYPETSTSESRLDSSPSESAVTLFVKTTRKLFTPLVETSLAKTASEPINTDQHKDDAKKPVDKTPTEEKVVVPESPTPQRKVYKEVSPSIKLMMAKFNQSAKQAENVKSGGSSGSTSPAWMSPVSERRVKAQTEKYQEEIRKMSPLLGGRGELEKSSSTTVLTNAGHNSSTLEDITALKKSLTLDISLANQNPRPTSFSAETRMRKIQQAKEEFLRTPVSAPSFISEEALQYPSRNRLSQVSVERMINIDPDVYKRINPEYRAEGYVSLPRQRKKSKDGFLPAKSAFSSIASKFRKVKMRRGKDKDKDKDQPRQAVATLCRQSLVVDISPSDPPGDDFNAVANDVTNNGDVRRSSKDSKDETAATSSVTKSNSWIRRSLFKK</sequence>
<feature type="region of interest" description="Disordered" evidence="2">
    <location>
        <begin position="448"/>
        <end position="471"/>
    </location>
</feature>
<comment type="caution">
    <text evidence="3">The sequence shown here is derived from an EMBL/GenBank/DDBJ whole genome shotgun (WGS) entry which is preliminary data.</text>
</comment>
<feature type="compositionally biased region" description="Basic and acidic residues" evidence="2">
    <location>
        <begin position="1215"/>
        <end position="1235"/>
    </location>
</feature>
<feature type="region of interest" description="Disordered" evidence="2">
    <location>
        <begin position="496"/>
        <end position="599"/>
    </location>
</feature>
<feature type="compositionally biased region" description="Polar residues" evidence="2">
    <location>
        <begin position="1091"/>
        <end position="1103"/>
    </location>
</feature>
<dbReference type="OrthoDB" id="8191083at2759"/>
<proteinExistence type="predicted"/>
<feature type="compositionally biased region" description="Basic residues" evidence="2">
    <location>
        <begin position="173"/>
        <end position="185"/>
    </location>
</feature>
<feature type="region of interest" description="Disordered" evidence="2">
    <location>
        <begin position="378"/>
        <end position="410"/>
    </location>
</feature>
<accession>A0A834ITA9</accession>
<protein>
    <submittedName>
        <fullName evidence="3">Uncharacterized protein</fullName>
    </submittedName>
</protein>
<feature type="compositionally biased region" description="Polar residues" evidence="2">
    <location>
        <begin position="39"/>
        <end position="48"/>
    </location>
</feature>
<feature type="compositionally biased region" description="Low complexity" evidence="2">
    <location>
        <begin position="1161"/>
        <end position="1181"/>
    </location>
</feature>
<feature type="coiled-coil region" evidence="1">
    <location>
        <begin position="663"/>
        <end position="700"/>
    </location>
</feature>